<keyword evidence="10 11" id="KW-0030">Aminoacyl-tRNA synthetase</keyword>
<keyword evidence="4 11" id="KW-0479">Metal-binding</keyword>
<evidence type="ECO:0000256" key="9">
    <source>
        <dbReference type="ARBA" id="ARBA00022917"/>
    </source>
</evidence>
<dbReference type="InterPro" id="IPR045864">
    <property type="entry name" value="aa-tRNA-synth_II/BPL/LPL"/>
</dbReference>
<evidence type="ECO:0000256" key="11">
    <source>
        <dbReference type="HAMAP-Rule" id="MF_00036"/>
    </source>
</evidence>
<protein>
    <recommendedName>
        <fullName evidence="11">Alanine--tRNA ligase</fullName>
        <ecNumber evidence="11">6.1.1.7</ecNumber>
    </recommendedName>
    <alternativeName>
        <fullName evidence="11">Alanyl-tRNA synthetase</fullName>
        <shortName evidence="11">AlaRS</shortName>
    </alternativeName>
</protein>
<organism evidence="13 14">
    <name type="scientific">Microbulbifer celer</name>
    <dbReference type="NCBI Taxonomy" id="435905"/>
    <lineage>
        <taxon>Bacteria</taxon>
        <taxon>Pseudomonadati</taxon>
        <taxon>Pseudomonadota</taxon>
        <taxon>Gammaproteobacteria</taxon>
        <taxon>Cellvibrionales</taxon>
        <taxon>Microbulbiferaceae</taxon>
        <taxon>Microbulbifer</taxon>
    </lineage>
</organism>
<dbReference type="CDD" id="cd00673">
    <property type="entry name" value="AlaRS_core"/>
    <property type="match status" value="1"/>
</dbReference>
<keyword evidence="5 11" id="KW-0547">Nucleotide-binding</keyword>
<keyword evidence="11" id="KW-0963">Cytoplasm</keyword>
<dbReference type="InterPro" id="IPR003156">
    <property type="entry name" value="DHHA1_dom"/>
</dbReference>
<dbReference type="Gene3D" id="3.30.54.20">
    <property type="match status" value="1"/>
</dbReference>
<dbReference type="Gene3D" id="3.30.930.10">
    <property type="entry name" value="Bira Bifunctional Protein, Domain 2"/>
    <property type="match status" value="1"/>
</dbReference>
<dbReference type="SUPFAM" id="SSF101353">
    <property type="entry name" value="Putative anticodon-binding domain of alanyl-tRNA synthetase (AlaRS)"/>
    <property type="match status" value="1"/>
</dbReference>
<dbReference type="Gene3D" id="3.30.980.10">
    <property type="entry name" value="Threonyl-trna Synthetase, Chain A, domain 2"/>
    <property type="match status" value="1"/>
</dbReference>
<evidence type="ECO:0000259" key="12">
    <source>
        <dbReference type="PROSITE" id="PS50860"/>
    </source>
</evidence>
<comment type="cofactor">
    <cofactor evidence="11">
        <name>Zn(2+)</name>
        <dbReference type="ChEBI" id="CHEBI:29105"/>
    </cofactor>
    <text evidence="11">Binds 1 zinc ion per subunit.</text>
</comment>
<evidence type="ECO:0000256" key="1">
    <source>
        <dbReference type="ARBA" id="ARBA00008226"/>
    </source>
</evidence>
<feature type="domain" description="Alanyl-transfer RNA synthetases family profile" evidence="12">
    <location>
        <begin position="1"/>
        <end position="703"/>
    </location>
</feature>
<dbReference type="SMART" id="SM00863">
    <property type="entry name" value="tRNA_SAD"/>
    <property type="match status" value="1"/>
</dbReference>
<dbReference type="InterPro" id="IPR018163">
    <property type="entry name" value="Thr/Ala-tRNA-synth_IIc_edit"/>
</dbReference>
<keyword evidence="7 11" id="KW-0067">ATP-binding</keyword>
<keyword evidence="9 11" id="KW-0648">Protein biosynthesis</keyword>
<dbReference type="EC" id="6.1.1.7" evidence="11"/>
<feature type="binding site" evidence="11">
    <location>
        <position position="664"/>
    </location>
    <ligand>
        <name>Zn(2+)</name>
        <dbReference type="ChEBI" id="CHEBI:29105"/>
    </ligand>
</feature>
<evidence type="ECO:0000256" key="4">
    <source>
        <dbReference type="ARBA" id="ARBA00022723"/>
    </source>
</evidence>
<dbReference type="PANTHER" id="PTHR11777">
    <property type="entry name" value="ALANYL-TRNA SYNTHETASE"/>
    <property type="match status" value="1"/>
</dbReference>
<evidence type="ECO:0000313" key="13">
    <source>
        <dbReference type="EMBL" id="MFD1218487.1"/>
    </source>
</evidence>
<name>A0ABW3UC81_9GAMM</name>
<dbReference type="Pfam" id="PF01411">
    <property type="entry name" value="tRNA-synt_2c"/>
    <property type="match status" value="1"/>
</dbReference>
<evidence type="ECO:0000256" key="10">
    <source>
        <dbReference type="ARBA" id="ARBA00023146"/>
    </source>
</evidence>
<dbReference type="PANTHER" id="PTHR11777:SF9">
    <property type="entry name" value="ALANINE--TRNA LIGASE, CYTOPLASMIC"/>
    <property type="match status" value="1"/>
</dbReference>
<proteinExistence type="inferred from homology"/>
<keyword evidence="3 11" id="KW-0436">Ligase</keyword>
<feature type="binding site" evidence="11">
    <location>
        <position position="552"/>
    </location>
    <ligand>
        <name>Zn(2+)</name>
        <dbReference type="ChEBI" id="CHEBI:29105"/>
    </ligand>
</feature>
<dbReference type="NCBIfam" id="TIGR00344">
    <property type="entry name" value="alaS"/>
    <property type="match status" value="1"/>
</dbReference>
<evidence type="ECO:0000256" key="5">
    <source>
        <dbReference type="ARBA" id="ARBA00022741"/>
    </source>
</evidence>
<dbReference type="Gene3D" id="3.10.310.40">
    <property type="match status" value="1"/>
</dbReference>
<keyword evidence="2 11" id="KW-0820">tRNA-binding</keyword>
<dbReference type="InterPro" id="IPR050058">
    <property type="entry name" value="Ala-tRNA_ligase"/>
</dbReference>
<dbReference type="InterPro" id="IPR018162">
    <property type="entry name" value="Ala-tRNA-ligase_IIc_anticod-bd"/>
</dbReference>
<dbReference type="Gene3D" id="6.10.250.550">
    <property type="match status" value="1"/>
</dbReference>
<evidence type="ECO:0000256" key="7">
    <source>
        <dbReference type="ARBA" id="ARBA00022840"/>
    </source>
</evidence>
<feature type="binding site" evidence="11">
    <location>
        <position position="660"/>
    </location>
    <ligand>
        <name>Zn(2+)</name>
        <dbReference type="ChEBI" id="CHEBI:29105"/>
    </ligand>
</feature>
<comment type="subcellular location">
    <subcellularLocation>
        <location evidence="11">Cytoplasm</location>
    </subcellularLocation>
</comment>
<dbReference type="SUPFAM" id="SSF55681">
    <property type="entry name" value="Class II aaRS and biotin synthetases"/>
    <property type="match status" value="1"/>
</dbReference>
<evidence type="ECO:0000256" key="8">
    <source>
        <dbReference type="ARBA" id="ARBA00022884"/>
    </source>
</evidence>
<dbReference type="GO" id="GO:0004813">
    <property type="term" value="F:alanine-tRNA ligase activity"/>
    <property type="evidence" value="ECO:0007669"/>
    <property type="project" value="UniProtKB-EC"/>
</dbReference>
<dbReference type="PROSITE" id="PS50860">
    <property type="entry name" value="AA_TRNA_LIGASE_II_ALA"/>
    <property type="match status" value="1"/>
</dbReference>
<dbReference type="InterPro" id="IPR009000">
    <property type="entry name" value="Transl_B-barrel_sf"/>
</dbReference>
<comment type="catalytic activity">
    <reaction evidence="11">
        <text>tRNA(Ala) + L-alanine + ATP = L-alanyl-tRNA(Ala) + AMP + diphosphate</text>
        <dbReference type="Rhea" id="RHEA:12540"/>
        <dbReference type="Rhea" id="RHEA-COMP:9657"/>
        <dbReference type="Rhea" id="RHEA-COMP:9923"/>
        <dbReference type="ChEBI" id="CHEBI:30616"/>
        <dbReference type="ChEBI" id="CHEBI:33019"/>
        <dbReference type="ChEBI" id="CHEBI:57972"/>
        <dbReference type="ChEBI" id="CHEBI:78442"/>
        <dbReference type="ChEBI" id="CHEBI:78497"/>
        <dbReference type="ChEBI" id="CHEBI:456215"/>
        <dbReference type="EC" id="6.1.1.7"/>
    </reaction>
</comment>
<dbReference type="SUPFAM" id="SSF50447">
    <property type="entry name" value="Translation proteins"/>
    <property type="match status" value="1"/>
</dbReference>
<dbReference type="InterPro" id="IPR018165">
    <property type="entry name" value="Ala-tRNA-synth_IIc_core"/>
</dbReference>
<reference evidence="14" key="1">
    <citation type="journal article" date="2019" name="Int. J. Syst. Evol. Microbiol.">
        <title>The Global Catalogue of Microorganisms (GCM) 10K type strain sequencing project: providing services to taxonomists for standard genome sequencing and annotation.</title>
        <authorList>
            <consortium name="The Broad Institute Genomics Platform"/>
            <consortium name="The Broad Institute Genome Sequencing Center for Infectious Disease"/>
            <person name="Wu L."/>
            <person name="Ma J."/>
        </authorList>
    </citation>
    <scope>NUCLEOTIDE SEQUENCE [LARGE SCALE GENOMIC DNA]</scope>
    <source>
        <strain evidence="14">CCUG 54356</strain>
    </source>
</reference>
<gene>
    <name evidence="11 13" type="primary">alaS</name>
    <name evidence="13" type="ORF">ACFQ2X_17940</name>
</gene>
<comment type="function">
    <text evidence="11">Catalyzes the attachment of alanine to tRNA(Ala) in a two-step reaction: alanine is first activated by ATP to form Ala-AMP and then transferred to the acceptor end of tRNA(Ala). Also edits incorrectly charged Ser-tRNA(Ala) and Gly-tRNA(Ala) via its editing domain.</text>
</comment>
<accession>A0ABW3UC81</accession>
<keyword evidence="14" id="KW-1185">Reference proteome</keyword>
<evidence type="ECO:0000256" key="3">
    <source>
        <dbReference type="ARBA" id="ARBA00022598"/>
    </source>
</evidence>
<dbReference type="SUPFAM" id="SSF55186">
    <property type="entry name" value="ThrRS/AlaRS common domain"/>
    <property type="match status" value="1"/>
</dbReference>
<dbReference type="InterPro" id="IPR012947">
    <property type="entry name" value="tRNA_SAD"/>
</dbReference>
<dbReference type="Pfam" id="PF07973">
    <property type="entry name" value="tRNA_SAD"/>
    <property type="match status" value="1"/>
</dbReference>
<dbReference type="Proteomes" id="UP001597264">
    <property type="component" value="Unassembled WGS sequence"/>
</dbReference>
<dbReference type="EMBL" id="JBHTLR010000036">
    <property type="protein sequence ID" value="MFD1218487.1"/>
    <property type="molecule type" value="Genomic_DNA"/>
</dbReference>
<evidence type="ECO:0000256" key="2">
    <source>
        <dbReference type="ARBA" id="ARBA00022555"/>
    </source>
</evidence>
<comment type="similarity">
    <text evidence="1 11">Belongs to the class-II aminoacyl-tRNA synthetase family.</text>
</comment>
<comment type="caution">
    <text evidence="13">The sequence shown here is derived from an EMBL/GenBank/DDBJ whole genome shotgun (WGS) entry which is preliminary data.</text>
</comment>
<dbReference type="Pfam" id="PF02272">
    <property type="entry name" value="DHHA1"/>
    <property type="match status" value="1"/>
</dbReference>
<dbReference type="HAMAP" id="MF_00036_B">
    <property type="entry name" value="Ala_tRNA_synth_B"/>
    <property type="match status" value="1"/>
</dbReference>
<dbReference type="InterPro" id="IPR002318">
    <property type="entry name" value="Ala-tRNA-lgiase_IIc"/>
</dbReference>
<comment type="domain">
    <text evidence="11">Consists of three domains; the N-terminal catalytic domain, the editing domain and the C-terminal C-Ala domain. The editing domain removes incorrectly charged amino acids, while the C-Ala domain, along with tRNA(Ala), serves as a bridge to cooperatively bring together the editing and aminoacylation centers thus stimulating deacylation of misacylated tRNAs.</text>
</comment>
<sequence>MKSAQIREAFLNYFAEQGHTRVPSSSLVPGNDPTLMFTNAGMVQFKDTFLGQEPRPYNRAASSQRCVRAGGKHNDLENVGYTARHHTFFEMLGNFSFGDYFKREAIQFAWQFLTGVLGLPEERLWVTVHISDDEAADIWLKEVGVSADRFSRLDEDNFWQMGDTGPCGPSSEIFYDHGADVPGGPPGSEDDDLDRYIEIWNLVFMQYERTADGELHPLPKPSVDTGMGLERIAAVMQGVHSNYEIDLFQALLKAAGAVVGCDDLEEKSLRVIADHIRSCSFLIADGVMPSNEGRGYVLRRIIRRAVRHGHKLGHQQTFFYKLVAALVGQMGEAYPELQEKQALIEDALRKEEEQFARTLDKGMALLEEGLASLERDEIPGELVFTLYDTYGFPVDLTQDIARERGLTLDMAGYETAMEAQRERARAAGKFKVDYTGTVEIDGETEFLGYGTTTATGNIVAIIKDGEQVDQLEEGESGAVVLDRTPFYAESGGQVGDSGYLQSGDNRFEVSDCTKLGAHHLHQGKLLKGRIAVGDRVEADVADDVRQSTALNHSATHLLHAALRKVLGEHVTQKGSLVDSERLRFDFSHPEAVTHKQLRAIESLVNSQIRANTPVETEETDIETAKSKGAMALFGEKYGDSVRVLTMGERTSGGAFSVELCGGTHVARTGDIGLLRIVAESGIASGQRRIEAVTGAHALAMFDEAQQRLDHAAALLKVRPDVLADKVEQLLTSNRKLEKEVAQLKTKLASGAGGDLSSQAVDVAGIKLLAASLDGVDPKSLRDLADQMKSKLGSGVVLLAAPGEEKVALVAAVTKDLTGRLAAGDLMRFAAGKLGGKGGGRPDMAQGGGTDVSALPGLLKEVPSWVESQLG</sequence>
<dbReference type="PRINTS" id="PR00980">
    <property type="entry name" value="TRNASYNTHALA"/>
</dbReference>
<dbReference type="InterPro" id="IPR018164">
    <property type="entry name" value="Ala-tRNA-synth_IIc_N"/>
</dbReference>
<keyword evidence="6 11" id="KW-0862">Zinc</keyword>
<evidence type="ECO:0000256" key="6">
    <source>
        <dbReference type="ARBA" id="ARBA00022833"/>
    </source>
</evidence>
<evidence type="ECO:0000313" key="14">
    <source>
        <dbReference type="Proteomes" id="UP001597264"/>
    </source>
</evidence>
<feature type="binding site" evidence="11">
    <location>
        <position position="556"/>
    </location>
    <ligand>
        <name>Zn(2+)</name>
        <dbReference type="ChEBI" id="CHEBI:29105"/>
    </ligand>
</feature>
<dbReference type="InterPro" id="IPR023033">
    <property type="entry name" value="Ala_tRNA_ligase_euk/bac"/>
</dbReference>
<keyword evidence="8 11" id="KW-0694">RNA-binding</keyword>
<dbReference type="RefSeq" id="WP_230439143.1">
    <property type="nucleotide sequence ID" value="NZ_CP087715.1"/>
</dbReference>
<dbReference type="Gene3D" id="2.40.30.130">
    <property type="match status" value="1"/>
</dbReference>